<feature type="domain" description="Importin N-terminal" evidence="7">
    <location>
        <begin position="22"/>
        <end position="98"/>
    </location>
</feature>
<dbReference type="PANTHER" id="PTHR10527">
    <property type="entry name" value="IMPORTIN BETA"/>
    <property type="match status" value="1"/>
</dbReference>
<dbReference type="InterPro" id="IPR040122">
    <property type="entry name" value="Importin_beta"/>
</dbReference>
<evidence type="ECO:0000256" key="5">
    <source>
        <dbReference type="ARBA" id="ARBA00022927"/>
    </source>
</evidence>
<feature type="region of interest" description="Disordered" evidence="6">
    <location>
        <begin position="321"/>
        <end position="344"/>
    </location>
</feature>
<feature type="compositionally biased region" description="Low complexity" evidence="6">
    <location>
        <begin position="321"/>
        <end position="335"/>
    </location>
</feature>
<dbReference type="OrthoDB" id="10263328at2759"/>
<keyword evidence="4" id="KW-0677">Repeat</keyword>
<dbReference type="Pfam" id="PF03810">
    <property type="entry name" value="IBN_N"/>
    <property type="match status" value="1"/>
</dbReference>
<evidence type="ECO:0000313" key="9">
    <source>
        <dbReference type="Proteomes" id="UP000324800"/>
    </source>
</evidence>
<dbReference type="GO" id="GO:0006606">
    <property type="term" value="P:protein import into nucleus"/>
    <property type="evidence" value="ECO:0007669"/>
    <property type="project" value="InterPro"/>
</dbReference>
<reference evidence="8 9" key="1">
    <citation type="submission" date="2019-03" db="EMBL/GenBank/DDBJ databases">
        <title>Single cell metagenomics reveals metabolic interactions within the superorganism composed of flagellate Streblomastix strix and complex community of Bacteroidetes bacteria on its surface.</title>
        <authorList>
            <person name="Treitli S.C."/>
            <person name="Kolisko M."/>
            <person name="Husnik F."/>
            <person name="Keeling P."/>
            <person name="Hampl V."/>
        </authorList>
    </citation>
    <scope>NUCLEOTIDE SEQUENCE [LARGE SCALE GENOMIC DNA]</scope>
    <source>
        <strain evidence="8">ST1C</strain>
    </source>
</reference>
<organism evidence="8 9">
    <name type="scientific">Streblomastix strix</name>
    <dbReference type="NCBI Taxonomy" id="222440"/>
    <lineage>
        <taxon>Eukaryota</taxon>
        <taxon>Metamonada</taxon>
        <taxon>Preaxostyla</taxon>
        <taxon>Oxymonadida</taxon>
        <taxon>Streblomastigidae</taxon>
        <taxon>Streblomastix</taxon>
    </lineage>
</organism>
<sequence>MEQIQAALQATQSQDQPVRVQAEQYLANARDSNYDQYVAALAQILGSAQVEPIWRQTAGIILKNAIWVEDANLNQRWISLPSNNRDSIKALTLEALKQDQQQVSTSACLVMAAIGIIEMRKGLWEGLIGWLCNEITTNGGLYQMSLYKLLGYLCQDSYEGVLDQYSNAILDVLVKGITQTQSSHLRLAAIKALLNCLYFAQKNFQDQTQRKFIMNVVKAMCGKEGHQTTDNPNQETVNSIREVGFACLLEIGDLYYEYLQEDIGDIFQLSNVAITDKTVTNRDSLALTAMTFWVQIAELEERMEVHLAAVADGTEQAAPFQQTGFGQSSQGQSGSNLKQEKRRDRLPDKQFSFVKQAYQPLMQLIFPLFIEVNEESYQINDWNLVNAAEDLLTSICKLVPGEEIVQIIEQFVSQTSQMGNWVGADSACRVMGCMAEGIPMSLAKTDKYDDVFKRVSNDVTQFLKPICDMFFAPPGAEQALALQQKDQNADVPTYFVFRNTVLAAIDKMCSGCIESIVTNEAEVISVLKGALMIGAEQAEGQQQQQQTQLDQQGDEEDFAILRESAFNAVNNLARVAVDLKDGDDEEEQTAQFGQQQQQKEEEQTNFLSLVIKELFEIILIRGKNMDPVNTHSNVLAWNCLNNMIQGSALDAIPFIAGKVIELANGTSQNIQQLITNKQFALQPAICDQLSEYLTLSANAVDIIRLKTPEMLESCFQLAYNSAQLSISWNEVVKQQIQEALKNGQQQSDDIQVAESGAITILIQSLAVINALINVQQAQFNAQPERLQLCIGLLNYTFNLQEYEDAITQATALLGKIVQISGGAGRDVLNPFLQKTLEITGRIAQTVPTISKFERKIQQAETGLQLSTLSIENVSDYLGVLFEFIMEYDNQLFSQYPTLINVLTTLATTKLYNSPLCSNEALDDCRQGAIEGMTACLRILKDEEFVKKAGNTAVQVSVGGNTVSLTVVELYNQIAGQVWKTIDALIKLQIEESNTADEIEDNLGPNTIEAICQLMLDIAEKMPEQAQQLYNSVTVITFVKQIIKHEENENALAAVKTLRSAMKKLRINI</sequence>
<dbReference type="InterPro" id="IPR016024">
    <property type="entry name" value="ARM-type_fold"/>
</dbReference>
<dbReference type="GO" id="GO:0005737">
    <property type="term" value="C:cytoplasm"/>
    <property type="evidence" value="ECO:0007669"/>
    <property type="project" value="UniProtKB-SubCell"/>
</dbReference>
<protein>
    <submittedName>
        <fullName evidence="8">Putative importin beta-2 family protein</fullName>
    </submittedName>
</protein>
<evidence type="ECO:0000313" key="8">
    <source>
        <dbReference type="EMBL" id="KAA6392905.1"/>
    </source>
</evidence>
<keyword evidence="2" id="KW-0813">Transport</keyword>
<dbReference type="EMBL" id="SNRW01002401">
    <property type="protein sequence ID" value="KAA6392905.1"/>
    <property type="molecule type" value="Genomic_DNA"/>
</dbReference>
<comment type="subcellular location">
    <subcellularLocation>
        <location evidence="1">Cytoplasm</location>
    </subcellularLocation>
</comment>
<evidence type="ECO:0000256" key="2">
    <source>
        <dbReference type="ARBA" id="ARBA00022448"/>
    </source>
</evidence>
<dbReference type="AlphaFoldDB" id="A0A5J4WET2"/>
<gene>
    <name evidence="8" type="ORF">EZS28_011566</name>
</gene>
<dbReference type="Proteomes" id="UP000324800">
    <property type="component" value="Unassembled WGS sequence"/>
</dbReference>
<evidence type="ECO:0000256" key="3">
    <source>
        <dbReference type="ARBA" id="ARBA00022490"/>
    </source>
</evidence>
<evidence type="ECO:0000256" key="1">
    <source>
        <dbReference type="ARBA" id="ARBA00004496"/>
    </source>
</evidence>
<comment type="caution">
    <text evidence="8">The sequence shown here is derived from an EMBL/GenBank/DDBJ whole genome shotgun (WGS) entry which is preliminary data.</text>
</comment>
<proteinExistence type="predicted"/>
<evidence type="ECO:0000256" key="4">
    <source>
        <dbReference type="ARBA" id="ARBA00022737"/>
    </source>
</evidence>
<dbReference type="PROSITE" id="PS50166">
    <property type="entry name" value="IMPORTIN_B_NT"/>
    <property type="match status" value="1"/>
</dbReference>
<dbReference type="SUPFAM" id="SSF48371">
    <property type="entry name" value="ARM repeat"/>
    <property type="match status" value="1"/>
</dbReference>
<keyword evidence="3" id="KW-0963">Cytoplasm</keyword>
<dbReference type="InterPro" id="IPR001494">
    <property type="entry name" value="Importin-beta_N"/>
</dbReference>
<accession>A0A5J4WET2</accession>
<dbReference type="Gene3D" id="1.25.10.10">
    <property type="entry name" value="Leucine-rich Repeat Variant"/>
    <property type="match status" value="1"/>
</dbReference>
<evidence type="ECO:0000256" key="6">
    <source>
        <dbReference type="SAM" id="MobiDB-lite"/>
    </source>
</evidence>
<keyword evidence="5" id="KW-0653">Protein transport</keyword>
<name>A0A5J4WET2_9EUKA</name>
<evidence type="ECO:0000259" key="7">
    <source>
        <dbReference type="PROSITE" id="PS50166"/>
    </source>
</evidence>
<dbReference type="InterPro" id="IPR011989">
    <property type="entry name" value="ARM-like"/>
</dbReference>
<dbReference type="SMART" id="SM00913">
    <property type="entry name" value="IBN_N"/>
    <property type="match status" value="1"/>
</dbReference>
<dbReference type="GO" id="GO:0031267">
    <property type="term" value="F:small GTPase binding"/>
    <property type="evidence" value="ECO:0007669"/>
    <property type="project" value="InterPro"/>
</dbReference>